<evidence type="ECO:0000313" key="1">
    <source>
        <dbReference type="EMBL" id="CAK0870345.1"/>
    </source>
</evidence>
<reference evidence="1" key="1">
    <citation type="submission" date="2023-10" db="EMBL/GenBank/DDBJ databases">
        <authorList>
            <person name="Chen Y."/>
            <person name="Shah S."/>
            <person name="Dougan E. K."/>
            <person name="Thang M."/>
            <person name="Chan C."/>
        </authorList>
    </citation>
    <scope>NUCLEOTIDE SEQUENCE [LARGE SCALE GENOMIC DNA]</scope>
</reference>
<proteinExistence type="predicted"/>
<keyword evidence="2" id="KW-1185">Reference proteome</keyword>
<dbReference type="EMBL" id="CAUYUJ010016949">
    <property type="protein sequence ID" value="CAK0870345.1"/>
    <property type="molecule type" value="Genomic_DNA"/>
</dbReference>
<organism evidence="1 2">
    <name type="scientific">Prorocentrum cordatum</name>
    <dbReference type="NCBI Taxonomy" id="2364126"/>
    <lineage>
        <taxon>Eukaryota</taxon>
        <taxon>Sar</taxon>
        <taxon>Alveolata</taxon>
        <taxon>Dinophyceae</taxon>
        <taxon>Prorocentrales</taxon>
        <taxon>Prorocentraceae</taxon>
        <taxon>Prorocentrum</taxon>
    </lineage>
</organism>
<gene>
    <name evidence="1" type="ORF">PCOR1329_LOCUS56483</name>
</gene>
<sequence>MPADAARVKDSPAFLARLAESCAEDEVIEFFDSAGGRTRPGLPERADLAPQPDDWNIGFLIRPVAFPDLAPRGDPRRIGFQHCVGGQIDGERYLAVDERDGDGAGGDEVAQEWAGCPGGGSRVASAGRRCPLREQVSRVAPERRADLDLEALAEAGGRDADKATQADLVARVTRSKGAAGLLVLNGAIEREPQTWPALVDAAAIPELGCDATGAPWGVALHGGQRVRAGRLEDNGRCWEMPASLRALRRSRQRDFRGESMPLLAAGVAGAHRVATGPVGASCSGGSAHSAEPLTLALGIPPSGAAILFRRPVAPPRNVSAGLSGAEKKGDRGPRVIMRWRLRNALDMSLRDALRECAFAARLPRQSTRLPWALAPAARDWLFHLEIDRPNLASLQRFTGLFPPKGGCMWVSADDAEDLFYPLQWPGAGAQETALGFASTAGPLSCWGGVPLRGGLTPPVRLRRDRLSWQIQRCLRSAGCPGGCAQKLPFRLPARSLSLVAAMEQVIPGKLAERIREDVEERAGDDDVCLGGFKAWQEVAANRNVIFGSRVGVKQGTPGIIIGNFTDGFHVTVKFDEREDGSELCVNLLPEALMAPLPGGFRLGQRVVALYDLLLNEEVGVRVGTAGAIVGSCAPLLVSLLYFVWVLVPVVLGSFDLPCRDTEVER</sequence>
<protein>
    <recommendedName>
        <fullName evidence="3">RNA-directed RNA polymerase</fullName>
    </recommendedName>
</protein>
<dbReference type="Proteomes" id="UP001189429">
    <property type="component" value="Unassembled WGS sequence"/>
</dbReference>
<accession>A0ABN9VEB4</accession>
<evidence type="ECO:0000313" key="2">
    <source>
        <dbReference type="Proteomes" id="UP001189429"/>
    </source>
</evidence>
<evidence type="ECO:0008006" key="3">
    <source>
        <dbReference type="Google" id="ProtNLM"/>
    </source>
</evidence>
<comment type="caution">
    <text evidence="1">The sequence shown here is derived from an EMBL/GenBank/DDBJ whole genome shotgun (WGS) entry which is preliminary data.</text>
</comment>
<name>A0ABN9VEB4_9DINO</name>